<dbReference type="NCBIfam" id="NF041496">
    <property type="entry name" value="MobQ"/>
    <property type="match status" value="1"/>
</dbReference>
<dbReference type="AlphaFoldDB" id="A0AAW9DKW4"/>
<reference evidence="6 8" key="1">
    <citation type="submission" date="2023-11" db="EMBL/GenBank/DDBJ databases">
        <title>MicrobeMod: A computational toolkit for identifying prokaryotic methylation and restriction-modification with nanopore sequencing.</title>
        <authorList>
            <person name="Crits-Christoph A."/>
            <person name="Kang S.C."/>
            <person name="Lee H."/>
            <person name="Ostrov N."/>
        </authorList>
    </citation>
    <scope>NUCLEOTIDE SEQUENCE [LARGE SCALE GENOMIC DNA]</scope>
    <source>
        <strain evidence="6 8">DSMZ 700</strain>
    </source>
</reference>
<protein>
    <submittedName>
        <fullName evidence="6">MobQ family relaxase</fullName>
    </submittedName>
</protein>
<gene>
    <name evidence="6" type="primary">mobQ</name>
    <name evidence="6" type="ORF">SIL87_02340</name>
    <name evidence="7" type="ORF">SIL87_02365</name>
</gene>
<comment type="caution">
    <text evidence="6">The sequence shown here is derived from an EMBL/GenBank/DDBJ whole genome shotgun (WGS) entry which is preliminary data.</text>
</comment>
<dbReference type="Proteomes" id="UP001279553">
    <property type="component" value="Unassembled WGS sequence"/>
</dbReference>
<keyword evidence="2" id="KW-0184">Conjugation</keyword>
<evidence type="ECO:0000256" key="4">
    <source>
        <dbReference type="SAM" id="MobiDB-lite"/>
    </source>
</evidence>
<keyword evidence="8" id="KW-1185">Reference proteome</keyword>
<dbReference type="Pfam" id="PF03389">
    <property type="entry name" value="MobA_MobL"/>
    <property type="match status" value="1"/>
</dbReference>
<dbReference type="RefSeq" id="WP_319612656.1">
    <property type="nucleotide sequence ID" value="NZ_JAWXYB010000012.1"/>
</dbReference>
<accession>A0AAW9DKW4</accession>
<sequence>MAIYHLSVKTVSRSSGRSAVAAAAYRSGIRLACERDGRTHDYTRKRGVVESFIVVPAGAEAWASDRSALWNRAEAAETRKNSTVAREYELALPAELPEGERVALARRFAETVVERFGVVADVALHEPHREGDERNWHAHILTTTRAANENGLGGKTRQLDDRATGPALVEGLREVWAEQVNAALERAQVEERVDHRSFARRGLEQAPTVHLGPAASALERRGVQTGVGDVNRAVAASEEAREVVRQADAEVIDLERERWRRMPLNALQWEVNTLLPDREAAKAAALMADPAYREAEKAAETARAGEAKARLDLLEATETVRSLNQKAERYQGRQEPTQQPRAALRSSGSEGRWGAIRGLFSRLGGLMFWRQDKEVSENPESKRIQTQIAEWTELAAERQGVLDSAEKLHTEARWTVGTLYSRIAGQVDEALAPEYRRYSAAQSVLDERIEEDRQRAAEAEAERRNEEILRRVDAEIERERREAVEQQRRAEIAELRQIVRGLASIRPTEEGIFRVRFADLPPEELKRQQDLLERYPEERKSALKAEVSERELQASSREKDRGFDMMD</sequence>
<dbReference type="EMBL" id="JAWXYB010000012">
    <property type="protein sequence ID" value="MDX5929605.1"/>
    <property type="molecule type" value="Genomic_DNA"/>
</dbReference>
<evidence type="ECO:0000256" key="1">
    <source>
        <dbReference type="ARBA" id="ARBA00010873"/>
    </source>
</evidence>
<keyword evidence="3" id="KW-0175">Coiled coil</keyword>
<comment type="similarity">
    <text evidence="1">Belongs to the MobA/MobL family.</text>
</comment>
<name>A0AAW9DKW4_ACIAO</name>
<evidence type="ECO:0000313" key="8">
    <source>
        <dbReference type="Proteomes" id="UP001279553"/>
    </source>
</evidence>
<proteinExistence type="inferred from homology"/>
<dbReference type="InterPro" id="IPR005053">
    <property type="entry name" value="MobA_MobL"/>
</dbReference>
<dbReference type="EMBL" id="JAWXYB010000012">
    <property type="protein sequence ID" value="MDX5929610.1"/>
    <property type="molecule type" value="Genomic_DNA"/>
</dbReference>
<evidence type="ECO:0000313" key="6">
    <source>
        <dbReference type="EMBL" id="MDX5929605.1"/>
    </source>
</evidence>
<evidence type="ECO:0000313" key="7">
    <source>
        <dbReference type="EMBL" id="MDX5929610.1"/>
    </source>
</evidence>
<dbReference type="Gene3D" id="3.30.930.30">
    <property type="match status" value="1"/>
</dbReference>
<feature type="domain" description="MobA/MobL protein" evidence="5">
    <location>
        <begin position="17"/>
        <end position="221"/>
    </location>
</feature>
<feature type="coiled-coil region" evidence="3">
    <location>
        <begin position="442"/>
        <end position="496"/>
    </location>
</feature>
<organism evidence="6 8">
    <name type="scientific">Acidiphilium acidophilum</name>
    <name type="common">Thiobacillus acidophilus</name>
    <dbReference type="NCBI Taxonomy" id="76588"/>
    <lineage>
        <taxon>Bacteria</taxon>
        <taxon>Pseudomonadati</taxon>
        <taxon>Pseudomonadota</taxon>
        <taxon>Alphaproteobacteria</taxon>
        <taxon>Acetobacterales</taxon>
        <taxon>Acidocellaceae</taxon>
        <taxon>Acidiphilium</taxon>
    </lineage>
</organism>
<feature type="region of interest" description="Disordered" evidence="4">
    <location>
        <begin position="538"/>
        <end position="567"/>
    </location>
</feature>
<evidence type="ECO:0000259" key="5">
    <source>
        <dbReference type="Pfam" id="PF03389"/>
    </source>
</evidence>
<evidence type="ECO:0000256" key="3">
    <source>
        <dbReference type="SAM" id="Coils"/>
    </source>
</evidence>
<evidence type="ECO:0000256" key="2">
    <source>
        <dbReference type="ARBA" id="ARBA00022971"/>
    </source>
</evidence>
<feature type="region of interest" description="Disordered" evidence="4">
    <location>
        <begin position="326"/>
        <end position="348"/>
    </location>
</feature>